<accession>A0A8T0UEZ6</accession>
<dbReference type="Pfam" id="PF00466">
    <property type="entry name" value="Ribosomal_L10"/>
    <property type="match status" value="1"/>
</dbReference>
<dbReference type="GO" id="GO:0042273">
    <property type="term" value="P:ribosomal large subunit biogenesis"/>
    <property type="evidence" value="ECO:0007669"/>
    <property type="project" value="TreeGrafter"/>
</dbReference>
<dbReference type="PANTHER" id="PTHR45841:SF1">
    <property type="entry name" value="MRNA TURNOVER PROTEIN 4 HOMOLOG"/>
    <property type="match status" value="1"/>
</dbReference>
<dbReference type="Proteomes" id="UP000823388">
    <property type="component" value="Chromosome 3K"/>
</dbReference>
<dbReference type="PANTHER" id="PTHR45841">
    <property type="entry name" value="MRNA TURNOVER PROTEIN 4 MRTO4"/>
    <property type="match status" value="1"/>
</dbReference>
<proteinExistence type="inferred from homology"/>
<dbReference type="InterPro" id="IPR001790">
    <property type="entry name" value="Ribosomal_uL10"/>
</dbReference>
<dbReference type="GO" id="GO:0005730">
    <property type="term" value="C:nucleolus"/>
    <property type="evidence" value="ECO:0007669"/>
    <property type="project" value="TreeGrafter"/>
</dbReference>
<comment type="similarity">
    <text evidence="1">Belongs to the universal ribosomal protein uL10 family.</text>
</comment>
<reference evidence="3" key="1">
    <citation type="submission" date="2020-05" db="EMBL/GenBank/DDBJ databases">
        <title>WGS assembly of Panicum virgatum.</title>
        <authorList>
            <person name="Lovell J.T."/>
            <person name="Jenkins J."/>
            <person name="Shu S."/>
            <person name="Juenger T.E."/>
            <person name="Schmutz J."/>
        </authorList>
    </citation>
    <scope>NUCLEOTIDE SEQUENCE</scope>
    <source>
        <strain evidence="3">AP13</strain>
    </source>
</reference>
<dbReference type="InterPro" id="IPR043141">
    <property type="entry name" value="Ribosomal_uL10-like_sf"/>
</dbReference>
<dbReference type="GO" id="GO:0000956">
    <property type="term" value="P:nuclear-transcribed mRNA catabolic process"/>
    <property type="evidence" value="ECO:0007669"/>
    <property type="project" value="TreeGrafter"/>
</dbReference>
<dbReference type="GO" id="GO:0003723">
    <property type="term" value="F:RNA binding"/>
    <property type="evidence" value="ECO:0007669"/>
    <property type="project" value="TreeGrafter"/>
</dbReference>
<dbReference type="GO" id="GO:0006364">
    <property type="term" value="P:rRNA processing"/>
    <property type="evidence" value="ECO:0007669"/>
    <property type="project" value="TreeGrafter"/>
</dbReference>
<name>A0A8T0UEZ6_PANVG</name>
<evidence type="ECO:0000256" key="1">
    <source>
        <dbReference type="ARBA" id="ARBA00008889"/>
    </source>
</evidence>
<dbReference type="FunFam" id="3.30.70.1730:FF:000005">
    <property type="entry name" value="Ribosome assembly factor mrt4"/>
    <property type="match status" value="1"/>
</dbReference>
<dbReference type="InterPro" id="IPR051742">
    <property type="entry name" value="Ribosome_Assembly_uL10"/>
</dbReference>
<organism evidence="3 4">
    <name type="scientific">Panicum virgatum</name>
    <name type="common">Blackwell switchgrass</name>
    <dbReference type="NCBI Taxonomy" id="38727"/>
    <lineage>
        <taxon>Eukaryota</taxon>
        <taxon>Viridiplantae</taxon>
        <taxon>Streptophyta</taxon>
        <taxon>Embryophyta</taxon>
        <taxon>Tracheophyta</taxon>
        <taxon>Spermatophyta</taxon>
        <taxon>Magnoliopsida</taxon>
        <taxon>Liliopsida</taxon>
        <taxon>Poales</taxon>
        <taxon>Poaceae</taxon>
        <taxon>PACMAD clade</taxon>
        <taxon>Panicoideae</taxon>
        <taxon>Panicodae</taxon>
        <taxon>Paniceae</taxon>
        <taxon>Panicinae</taxon>
        <taxon>Panicum</taxon>
        <taxon>Panicum sect. Hiantes</taxon>
    </lineage>
</organism>
<feature type="region of interest" description="Disordered" evidence="2">
    <location>
        <begin position="1"/>
        <end position="27"/>
    </location>
</feature>
<evidence type="ECO:0000313" key="3">
    <source>
        <dbReference type="EMBL" id="KAG2622591.1"/>
    </source>
</evidence>
<dbReference type="EMBL" id="CM029041">
    <property type="protein sequence ID" value="KAG2622591.1"/>
    <property type="molecule type" value="Genomic_DNA"/>
</dbReference>
<sequence length="176" mass="20145">MPKSKRNRPVTLSKTKKKPGSERKGKVVDDIKKAVDQYSSAYVFTYDNMRNQKLKDLREQLKSSSRIFLAGKKVMQIALGRSPADEAKTGLHKLSKFLQGDSGLFFTNLPRDEVERLFREFEEHDFARTGKAAQTLRLLGIQMATFRLYLVCRWSCDDFEVYKEGLAHLGADDDSC</sequence>
<gene>
    <name evidence="3" type="ORF">PVAP13_3KG015960</name>
</gene>
<evidence type="ECO:0000256" key="2">
    <source>
        <dbReference type="SAM" id="MobiDB-lite"/>
    </source>
</evidence>
<dbReference type="GO" id="GO:0030687">
    <property type="term" value="C:preribosome, large subunit precursor"/>
    <property type="evidence" value="ECO:0007669"/>
    <property type="project" value="TreeGrafter"/>
</dbReference>
<protein>
    <recommendedName>
        <fullName evidence="5">Ribosome assembly factor mrt4</fullName>
    </recommendedName>
</protein>
<comment type="caution">
    <text evidence="3">The sequence shown here is derived from an EMBL/GenBank/DDBJ whole genome shotgun (WGS) entry which is preliminary data.</text>
</comment>
<dbReference type="SUPFAM" id="SSF160369">
    <property type="entry name" value="Ribosomal protein L10-like"/>
    <property type="match status" value="1"/>
</dbReference>
<dbReference type="AlphaFoldDB" id="A0A8T0UEZ6"/>
<feature type="compositionally biased region" description="Basic residues" evidence="2">
    <location>
        <begin position="1"/>
        <end position="18"/>
    </location>
</feature>
<evidence type="ECO:0000313" key="4">
    <source>
        <dbReference type="Proteomes" id="UP000823388"/>
    </source>
</evidence>
<evidence type="ECO:0008006" key="5">
    <source>
        <dbReference type="Google" id="ProtNLM"/>
    </source>
</evidence>
<keyword evidence="4" id="KW-1185">Reference proteome</keyword>
<dbReference type="Gene3D" id="3.30.70.1730">
    <property type="match status" value="1"/>
</dbReference>